<sequence length="283" mass="31995">MLYINHKDLDAATVTALLQLQQLVTSQTSYSAQVSKAKSLWDTGRRTNQRKEAFGKIREKLSSMCIGSVRCAYCEDSAADEVEHIYPKSILPDRAFLWSNYLFACGPCNGPKNSRFGVLQGKKVVEFIRKPKGPVIPPPPGICALIDPRIEDPTDLLELDLGGTALDGTKIEPTFMFIPREGISDQENARADFSIDVLSLNREIVRKARENAFTGFRARIREYVGEKSGTASQDQLERLQLEILGSPHLTVFDEMRRQRRFLPEIDQFFDRAPEMLNWDIVTP</sequence>
<dbReference type="Proteomes" id="UP001155901">
    <property type="component" value="Unassembled WGS sequence"/>
</dbReference>
<dbReference type="EMBL" id="JALJZU010000004">
    <property type="protein sequence ID" value="MCP2008377.1"/>
    <property type="molecule type" value="Genomic_DNA"/>
</dbReference>
<name>A0AA41H9U0_9BURK</name>
<dbReference type="RefSeq" id="WP_217941628.1">
    <property type="nucleotide sequence ID" value="NZ_JAHTGR010000003.1"/>
</dbReference>
<dbReference type="Proteomes" id="UP001162889">
    <property type="component" value="Unassembled WGS sequence"/>
</dbReference>
<dbReference type="AlphaFoldDB" id="A0AA41H9U0"/>
<evidence type="ECO:0000313" key="1">
    <source>
        <dbReference type="EMBL" id="MBV6320912.1"/>
    </source>
</evidence>
<proteinExistence type="predicted"/>
<evidence type="ECO:0000313" key="4">
    <source>
        <dbReference type="Proteomes" id="UP001162889"/>
    </source>
</evidence>
<accession>A0AA41H9U0</accession>
<keyword evidence="4" id="KW-1185">Reference proteome</keyword>
<gene>
    <name evidence="1" type="ORF">KVP70_08185</name>
    <name evidence="2" type="ORF">L1274_002085</name>
</gene>
<dbReference type="GO" id="GO:0004519">
    <property type="term" value="F:endonuclease activity"/>
    <property type="evidence" value="ECO:0007669"/>
    <property type="project" value="UniProtKB-KW"/>
</dbReference>
<organism evidence="1 3">
    <name type="scientific">Duganella violaceipulchra</name>
    <dbReference type="NCBI Taxonomy" id="2849652"/>
    <lineage>
        <taxon>Bacteria</taxon>
        <taxon>Pseudomonadati</taxon>
        <taxon>Pseudomonadota</taxon>
        <taxon>Betaproteobacteria</taxon>
        <taxon>Burkholderiales</taxon>
        <taxon>Oxalobacteraceae</taxon>
        <taxon>Telluria group</taxon>
        <taxon>Duganella</taxon>
    </lineage>
</organism>
<keyword evidence="2" id="KW-0255">Endonuclease</keyword>
<keyword evidence="2" id="KW-0540">Nuclease</keyword>
<keyword evidence="2" id="KW-0378">Hydrolase</keyword>
<comment type="caution">
    <text evidence="1">The sequence shown here is derived from an EMBL/GenBank/DDBJ whole genome shotgun (WGS) entry which is preliminary data.</text>
</comment>
<reference evidence="1" key="1">
    <citation type="submission" date="2021-07" db="EMBL/GenBank/DDBJ databases">
        <title>Characterization of violacein-producing bacteria and related species.</title>
        <authorList>
            <person name="Wilson H.S."/>
            <person name="De Leon M.E."/>
        </authorList>
    </citation>
    <scope>NUCLEOTIDE SEQUENCE</scope>
    <source>
        <strain evidence="1">HSC-15S17</strain>
    </source>
</reference>
<evidence type="ECO:0000313" key="3">
    <source>
        <dbReference type="Proteomes" id="UP001155901"/>
    </source>
</evidence>
<reference evidence="2" key="2">
    <citation type="submission" date="2022-03" db="EMBL/GenBank/DDBJ databases">
        <title>Genome Encyclopedia of Bacteria and Archaea VI: Functional Genomics of Type Strains.</title>
        <authorList>
            <person name="Whitman W."/>
        </authorList>
    </citation>
    <scope>NUCLEOTIDE SEQUENCE</scope>
    <source>
        <strain evidence="2">HSC-15S17</strain>
    </source>
</reference>
<dbReference type="EMBL" id="JAHTGR010000003">
    <property type="protein sequence ID" value="MBV6320912.1"/>
    <property type="molecule type" value="Genomic_DNA"/>
</dbReference>
<protein>
    <submittedName>
        <fullName evidence="2">5-methylcytosine-specific restriction endonuclease McrA</fullName>
    </submittedName>
</protein>
<evidence type="ECO:0000313" key="2">
    <source>
        <dbReference type="EMBL" id="MCP2008377.1"/>
    </source>
</evidence>